<dbReference type="Proteomes" id="UP000249499">
    <property type="component" value="Plasmid pTi1078"/>
</dbReference>
<evidence type="ECO:0000259" key="2">
    <source>
        <dbReference type="Pfam" id="PF11800"/>
    </source>
</evidence>
<keyword evidence="3" id="KW-0614">Plasmid</keyword>
<feature type="domain" description="Plasmid replication protein C N-terminal" evidence="1">
    <location>
        <begin position="56"/>
        <end position="231"/>
    </location>
</feature>
<reference evidence="3 4" key="1">
    <citation type="journal article" date="2018" name="Sci. Rep.">
        <title>Rhizobium tumorigenes sp. nov., a novel plant tumorigenic bacterium isolated from cane gall tumors on thornless blackberry.</title>
        <authorList>
            <person name="Kuzmanovi N."/>
            <person name="Smalla K."/>
            <person name="Gronow S."/>
            <person name="PuBawska J."/>
        </authorList>
    </citation>
    <scope>NUCLEOTIDE SEQUENCE [LARGE SCALE GENOMIC DNA]</scope>
    <source>
        <strain evidence="3 4">1078</strain>
    </source>
</reference>
<geneLocation type="plasmid" evidence="3 4">
    <name>pTi1078</name>
</geneLocation>
<proteinExistence type="predicted"/>
<name>A0AAF1K9H3_9HYPH</name>
<dbReference type="InterPro" id="IPR047611">
    <property type="entry name" value="RepABC_RepC"/>
</dbReference>
<reference evidence="4" key="2">
    <citation type="journal article" date="2023" name="MicrobiologyOpen">
        <title>Genomics of the tumorigenes clade of the family Rhizobiaceae and description of Rhizobium rhododendri sp. nov.</title>
        <authorList>
            <person name="Kuzmanovic N."/>
            <person name="diCenzo G.C."/>
            <person name="Bunk B."/>
            <person name="Sproeer C."/>
            <person name="Fruehling A."/>
            <person name="Neumann-Schaal M."/>
            <person name="Overmann J."/>
            <person name="Smalla K."/>
        </authorList>
    </citation>
    <scope>NUCLEOTIDE SEQUENCE [LARGE SCALE GENOMIC DNA]</scope>
    <source>
        <strain evidence="4">1078</strain>
        <plasmid evidence="4">pTi1078</plasmid>
    </source>
</reference>
<accession>A0AAF1K9H3</accession>
<dbReference type="Pfam" id="PF03428">
    <property type="entry name" value="RP-C"/>
    <property type="match status" value="1"/>
</dbReference>
<evidence type="ECO:0000259" key="1">
    <source>
        <dbReference type="Pfam" id="PF03428"/>
    </source>
</evidence>
<dbReference type="KEGG" id="rtu:PR017_22880"/>
<sequence length="471" mass="52185">MITRKNDEIISKNPIVVKHRRHLASGFLLPCPWKRTLMISTPKSHHERTHRRVSVASIKTERILTAYRTAKASGCSKSHPSRTQALQVAKRFASAIGLKAAKIALIDQLFAFTKAVDWSDIGIDPVVWPSNELLARRLGIKISTLKYHLAGLVDVGLICYSDHPTYQRRGRRGEDGHIVEAYGINLSPIAARYRELLDLADAAEFEARQCKVLSYRRTSLRRSIAAIVEAARRELGSLNETWNLLLARRDRLRERRAQGSPELIEVVGALEALRIEASELLEALYQSRDANTVLVKFRPLQTTAETLDSESCSELRNCSDANRISEAGDIGAKAFEENPSEAAALIEQGRRPVGRDDDIVCVSLPLLRSAFLQLSEMVPEVFSHWAVFRSSGGLLCRLCHVNPLVYQEAVGALGQDLAIVALALTAERSANGSVSNAGGYLRELVKRSRRGTLRLSRSLFGMAAAGRRVHS</sequence>
<dbReference type="Pfam" id="PF11800">
    <property type="entry name" value="RP-C_C"/>
    <property type="match status" value="1"/>
</dbReference>
<keyword evidence="4" id="KW-1185">Reference proteome</keyword>
<dbReference type="RefSeq" id="WP_240539178.1">
    <property type="nucleotide sequence ID" value="NZ_CP117257.1"/>
</dbReference>
<feature type="domain" description="Plasmid replication protein C C-terminal" evidence="2">
    <location>
        <begin position="373"/>
        <end position="463"/>
    </location>
</feature>
<dbReference type="AlphaFoldDB" id="A0AAF1K9H3"/>
<dbReference type="EMBL" id="CP117257">
    <property type="protein sequence ID" value="WFR98210.1"/>
    <property type="molecule type" value="Genomic_DNA"/>
</dbReference>
<dbReference type="InterPro" id="IPR005090">
    <property type="entry name" value="RepC_N"/>
</dbReference>
<organism evidence="3 4">
    <name type="scientific">Rhizobium tumorigenes</name>
    <dbReference type="NCBI Taxonomy" id="2041385"/>
    <lineage>
        <taxon>Bacteria</taxon>
        <taxon>Pseudomonadati</taxon>
        <taxon>Pseudomonadota</taxon>
        <taxon>Alphaproteobacteria</taxon>
        <taxon>Hyphomicrobiales</taxon>
        <taxon>Rhizobiaceae</taxon>
        <taxon>Rhizobium/Agrobacterium group</taxon>
        <taxon>Rhizobium</taxon>
    </lineage>
</organism>
<dbReference type="NCBIfam" id="NF040974">
    <property type="entry name" value="RepABC_RepC"/>
    <property type="match status" value="1"/>
</dbReference>
<gene>
    <name evidence="3" type="primary">repC</name>
    <name evidence="3" type="ORF">PR017_22880</name>
</gene>
<evidence type="ECO:0000313" key="4">
    <source>
        <dbReference type="Proteomes" id="UP000249499"/>
    </source>
</evidence>
<dbReference type="InterPro" id="IPR021760">
    <property type="entry name" value="RepC_C"/>
</dbReference>
<protein>
    <submittedName>
        <fullName evidence="3">Plasmid replication protein RepC</fullName>
    </submittedName>
</protein>
<evidence type="ECO:0000313" key="3">
    <source>
        <dbReference type="EMBL" id="WFR98210.1"/>
    </source>
</evidence>